<keyword evidence="3" id="KW-0472">Membrane</keyword>
<feature type="transmembrane region" description="Helical" evidence="3">
    <location>
        <begin position="545"/>
        <end position="565"/>
    </location>
</feature>
<dbReference type="InterPro" id="IPR042099">
    <property type="entry name" value="ANL_N_sf"/>
</dbReference>
<accession>A0ABY5Q4Z5</accession>
<evidence type="ECO:0000256" key="3">
    <source>
        <dbReference type="SAM" id="Phobius"/>
    </source>
</evidence>
<dbReference type="RefSeq" id="WP_257857523.1">
    <property type="nucleotide sequence ID" value="NZ_CP102514.1"/>
</dbReference>
<dbReference type="SUPFAM" id="SSF56801">
    <property type="entry name" value="Acetyl-CoA synthetase-like"/>
    <property type="match status" value="1"/>
</dbReference>
<proteinExistence type="predicted"/>
<dbReference type="Pfam" id="PF00501">
    <property type="entry name" value="AMP-binding"/>
    <property type="match status" value="1"/>
</dbReference>
<feature type="transmembrane region" description="Helical" evidence="3">
    <location>
        <begin position="585"/>
        <end position="609"/>
    </location>
</feature>
<keyword evidence="3" id="KW-1133">Transmembrane helix</keyword>
<dbReference type="Proteomes" id="UP001057738">
    <property type="component" value="Chromosome"/>
</dbReference>
<evidence type="ECO:0000259" key="4">
    <source>
        <dbReference type="Pfam" id="PF00501"/>
    </source>
</evidence>
<reference evidence="5" key="1">
    <citation type="submission" date="2022-08" db="EMBL/GenBank/DDBJ databases">
        <authorList>
            <person name="Tian L."/>
        </authorList>
    </citation>
    <scope>NUCLEOTIDE SEQUENCE</scope>
    <source>
        <strain evidence="5">CM253</strain>
    </source>
</reference>
<evidence type="ECO:0000313" key="6">
    <source>
        <dbReference type="Proteomes" id="UP001057738"/>
    </source>
</evidence>
<dbReference type="GeneID" id="95578210"/>
<dbReference type="InterPro" id="IPR045851">
    <property type="entry name" value="AMP-bd_C_sf"/>
</dbReference>
<keyword evidence="1" id="KW-0596">Phosphopantetheine</keyword>
<feature type="domain" description="AMP-dependent synthetase/ligase" evidence="4">
    <location>
        <begin position="22"/>
        <end position="387"/>
    </location>
</feature>
<dbReference type="EMBL" id="CP102514">
    <property type="protein sequence ID" value="UUY51507.1"/>
    <property type="molecule type" value="Genomic_DNA"/>
</dbReference>
<sequence>MTQGSESVRFTKDTTDTVLLHFERWARDTPEAPALIAAPKYRLPYGVLDARANRLAHHLLARGLPPGGLVAIGTTRHDERLVAVLAVLKAGGVYAVVDAETPRTGRQQLTALQPLEPFALLTHSPHRAALDTGTGLRTIRTDDDATEIAARPGYAPDLAESADGRATPAAGGPATGGAAVLFTASAEPRPVPVGQAVLLAAHAGWTELARPTPQDRHLITARPDITSFAAGWTRVLCTGGALVLPPDASWRTGHPHQIRTAVEAQKVTVLHTDPAGIAALVVDGPRPAIAADRRTGPRPLRSLRLATVTGDRLHLDELDALHTRLRPGVRILDVYGLTETAGAGTCFELTHLPAPVAEPERLSLLGTPFAGCQVHVRNGEIHLTPPGGGDAIPTGDLGVLRPDGLLEYAGRLRDRISVRGCSFDPHSVETAIRTHPGVGGALVAAVDKDGEQRLVAYVSPPPGDPAWDASAPLPEIHGLRNHLAGTVPKEESPTILVRLRALPRGRGGQEDRSALPLPTQPVSERPAVYGSKFARSATGTGDPEAGRVVAAGCLTVVLSFLAFALTDVVWPGSTDLSAVPGPWAALFFLLYLAESLSFGAGLAFLFTGYRLMARRERGRPAGRVRAVHLAASYLLLAWWPQDNAYRLAAKQDWPLQALLVYAFNIPLMIAGLIVAVHLARTPDSPFDYEDRT</sequence>
<organism evidence="5 6">
    <name type="scientific">Streptomyces yangpuensis</name>
    <dbReference type="NCBI Taxonomy" id="1648182"/>
    <lineage>
        <taxon>Bacteria</taxon>
        <taxon>Bacillati</taxon>
        <taxon>Actinomycetota</taxon>
        <taxon>Actinomycetes</taxon>
        <taxon>Kitasatosporales</taxon>
        <taxon>Streptomycetaceae</taxon>
        <taxon>Streptomyces</taxon>
    </lineage>
</organism>
<evidence type="ECO:0000256" key="1">
    <source>
        <dbReference type="ARBA" id="ARBA00022450"/>
    </source>
</evidence>
<dbReference type="PANTHER" id="PTHR44845:SF6">
    <property type="entry name" value="BETA-ALANINE-ACTIVATING ENZYME"/>
    <property type="match status" value="1"/>
</dbReference>
<dbReference type="InterPro" id="IPR000873">
    <property type="entry name" value="AMP-dep_synth/lig_dom"/>
</dbReference>
<gene>
    <name evidence="5" type="ORF">NRK68_32275</name>
</gene>
<evidence type="ECO:0000313" key="5">
    <source>
        <dbReference type="EMBL" id="UUY51507.1"/>
    </source>
</evidence>
<dbReference type="Gene3D" id="3.30.300.30">
    <property type="match status" value="1"/>
</dbReference>
<keyword evidence="6" id="KW-1185">Reference proteome</keyword>
<name>A0ABY5Q4Z5_9ACTN</name>
<dbReference type="PANTHER" id="PTHR44845">
    <property type="entry name" value="CARRIER DOMAIN-CONTAINING PROTEIN"/>
    <property type="match status" value="1"/>
</dbReference>
<keyword evidence="2" id="KW-0597">Phosphoprotein</keyword>
<feature type="transmembrane region" description="Helical" evidence="3">
    <location>
        <begin position="659"/>
        <end position="679"/>
    </location>
</feature>
<evidence type="ECO:0000256" key="2">
    <source>
        <dbReference type="ARBA" id="ARBA00022553"/>
    </source>
</evidence>
<dbReference type="Gene3D" id="3.40.50.12780">
    <property type="entry name" value="N-terminal domain of ligase-like"/>
    <property type="match status" value="1"/>
</dbReference>
<protein>
    <submittedName>
        <fullName evidence="5">AMP-binding protein</fullName>
    </submittedName>
</protein>
<keyword evidence="3" id="KW-0812">Transmembrane</keyword>